<dbReference type="KEGG" id="gdi:GDI3508"/>
<evidence type="ECO:0000256" key="1">
    <source>
        <dbReference type="ARBA" id="ARBA00022729"/>
    </source>
</evidence>
<name>A9H4L1_GLUDA</name>
<evidence type="ECO:0000313" key="5">
    <source>
        <dbReference type="Proteomes" id="UP000001176"/>
    </source>
</evidence>
<dbReference type="SUPFAM" id="SSF51126">
    <property type="entry name" value="Pectin lyase-like"/>
    <property type="match status" value="1"/>
</dbReference>
<keyword evidence="1 2" id="KW-0732">Signal</keyword>
<dbReference type="Pfam" id="PF03797">
    <property type="entry name" value="Autotransporter"/>
    <property type="match status" value="1"/>
</dbReference>
<dbReference type="InterPro" id="IPR013425">
    <property type="entry name" value="Autotrns_rpt"/>
</dbReference>
<dbReference type="NCBIfam" id="TIGR01414">
    <property type="entry name" value="autotrans_barl"/>
    <property type="match status" value="1"/>
</dbReference>
<accession>A9H4L1</accession>
<dbReference type="InterPro" id="IPR006315">
    <property type="entry name" value="OM_autotransptr_brl_dom"/>
</dbReference>
<protein>
    <submittedName>
        <fullName evidence="4">Putative autotransporter protein</fullName>
    </submittedName>
</protein>
<dbReference type="InterPro" id="IPR036709">
    <property type="entry name" value="Autotransporte_beta_dom_sf"/>
</dbReference>
<dbReference type="PROSITE" id="PS51208">
    <property type="entry name" value="AUTOTRANSPORTER"/>
    <property type="match status" value="1"/>
</dbReference>
<dbReference type="SMART" id="SM00869">
    <property type="entry name" value="Autotransporter"/>
    <property type="match status" value="1"/>
</dbReference>
<keyword evidence="5" id="KW-1185">Reference proteome</keyword>
<dbReference type="GO" id="GO:0019867">
    <property type="term" value="C:outer membrane"/>
    <property type="evidence" value="ECO:0007669"/>
    <property type="project" value="InterPro"/>
</dbReference>
<evidence type="ECO:0000259" key="3">
    <source>
        <dbReference type="PROSITE" id="PS51208"/>
    </source>
</evidence>
<sequence length="1554" mass="149389">MTNQGYYSLLKKYRPAMAGIFRLVLIASPFTAVTSVSFAQTLPTDYLLALTDGSGANTTAYSTTGTLQTYTVSFTAQTTGTNYILFAFRNDPNYWTFGDVSLAVQGSTTNLLTDPYFLSGGTVSGSTNGIEAPASWGVVYQTGTPPNAAGAWQAPSSSAGASTPSLAAGTAGTWFDGAVGSFDGIYQGINLVAGDTYTISFTTSSGVASTATDGGVQLGVYTGPCTSLTSGANCTPAGGSGFTAAATPEQTINAGSSATPITTLQNASGLASSPATILPILDGGTLTLDGTNITPYSFSITGNNGTIDLAGQSATISNPISDQSSGVPGGLTIANSGTGGTLILTGANTYTGATTIDAGAALDLQGGSVAGALANAGSLTLDGGSVGGTLTDSGALAVTASGGTAASLAGTGTGTLAGTLTLSNAADSFAGTLGGTGGLTIAGGSETLTGANTYTGATTIDAGAGLNLSGSVAGALANAGTLTLDGGTVGGTLTDDGALAVTASGGTAASLAGTGTGTLAGTLTLSNAADSFAGTLGGTGGLTIAGGSETLTGANTYTGATTIDAGAALDLQGGSVAGALANAGSLTLDGGSVGGTLTDSGALAVTASGGTAASLAGTGTGTLAGTLTLSNAADSFAGTLGGSGGLTIAGGSETLTGANTYTGATTIDAGAGLNLSGSVAGALANAGTLTLDGGTVGGTLTDDGALAVTASGGTAASLAGTGTGTLAGTLTLSNAADSFAGTLGGSGGLTIAGGSETLTGANTYTGATTIDAGAALDLQGGSVAGALANAGSLTLDGGTVGGTLTDSGALAVTASGGTAASLAGTGTGTLAGTLTLSNAADSFAGTLGGSGGLTIAGGSETLTGANTYTGGTTIRAGALTGTTTSFGSGAIVDNGIFNLAQNSDGVLTNTVSGSGILTKSGAGNVTLAGVNSYAGGTLLRSGTLTLTNASALGTGALNMAENTTLVLAGSNLALGNAIVLNGDPTVQVDSGTDSLTGTLVDGSTAGILVKTGVGTLVLNGNSTYSGGTEISGGTLQVDGSLASSVVADSGTTLSGNGSVGTTTIRSGATLSPAGSGAVGTLTVNGNLTMAAGSNYIVSVNTAGDHDSVRVSGHVSLGSGAITVLAADGTWNITHPNTIMTATGGVSGTFGTVVSNFAFLTSNITAGADGIVVNLQRNELNFADVSTTRNQTAVGVALQNVTSGQLYNELVQTDAATARHALGALSGELHASARTALIQDSFYVRDAAVERLRGTECAPGADSGMKTAASDGTRTDGTCRPDHASLWMQGYGTFGHNTANGNASAMSHSAGGFVMGADAPVVGWHVGGLVGYGHSAFDSGAAASYGHGNTISLGGYAGTHWGRLALRTGVSYSWNMLSMTRNVAFTGYSDRLNSGYDGGTAQAFGDLGYRMDLGPLMVEPFADVAYVNLHTDRFTEHGGAAALTGRAMDTGTTYATFGARLAGRLKVGGVTLIPNATLGYRHAFGLTTPTTRESFVQNGGAFDVAGVPLSTDAALLKAGLQARLTDRLDVGLTYIGQYGDQSTDSGVTGTLSLKF</sequence>
<proteinExistence type="predicted"/>
<dbReference type="Gene3D" id="2.160.20.20">
    <property type="match status" value="1"/>
</dbReference>
<feature type="domain" description="Autotransporter" evidence="3">
    <location>
        <begin position="1278"/>
        <end position="1554"/>
    </location>
</feature>
<feature type="chain" id="PRO_5002739284" evidence="2">
    <location>
        <begin position="40"/>
        <end position="1554"/>
    </location>
</feature>
<dbReference type="Proteomes" id="UP000001176">
    <property type="component" value="Chromosome"/>
</dbReference>
<dbReference type="Pfam" id="PF12951">
    <property type="entry name" value="PATR"/>
    <property type="match status" value="8"/>
</dbReference>
<dbReference type="InterPro" id="IPR011050">
    <property type="entry name" value="Pectin_lyase_fold/virulence"/>
</dbReference>
<gene>
    <name evidence="4" type="ordered locus">GDI3508</name>
</gene>
<dbReference type="InterPro" id="IPR012332">
    <property type="entry name" value="Autotransporter_pectin_lyase_C"/>
</dbReference>
<evidence type="ECO:0000256" key="2">
    <source>
        <dbReference type="SAM" id="SignalP"/>
    </source>
</evidence>
<dbReference type="Gene3D" id="2.40.128.130">
    <property type="entry name" value="Autotransporter beta-domain"/>
    <property type="match status" value="1"/>
</dbReference>
<dbReference type="NCBIfam" id="TIGR02601">
    <property type="entry name" value="autotrns_rpt"/>
    <property type="match status" value="8"/>
</dbReference>
<feature type="signal peptide" evidence="2">
    <location>
        <begin position="1"/>
        <end position="39"/>
    </location>
</feature>
<dbReference type="EMBL" id="AM889285">
    <property type="protein sequence ID" value="CAP57451.1"/>
    <property type="molecule type" value="Genomic_DNA"/>
</dbReference>
<evidence type="ECO:0000313" key="4">
    <source>
        <dbReference type="EMBL" id="CAP57451.1"/>
    </source>
</evidence>
<dbReference type="SUPFAM" id="SSF103515">
    <property type="entry name" value="Autotransporter"/>
    <property type="match status" value="1"/>
</dbReference>
<reference evidence="4 5" key="1">
    <citation type="journal article" date="2009" name="BMC Genomics">
        <title>Complete genome sequence of the sugarcane nitrogen-fixing endophyte Gluconacetobacter diazotrophicus Pal5.</title>
        <authorList>
            <person name="Bertalan M."/>
            <person name="Albano R."/>
            <person name="Padua V."/>
            <person name="Rouws L."/>
            <person name="Rojas C."/>
            <person name="Hemerly A."/>
            <person name="Teixeira K."/>
            <person name="Schwab S."/>
            <person name="Araujo J."/>
            <person name="Oliveira A."/>
            <person name="Franca L."/>
            <person name="Magalhaes V."/>
            <person name="Alqueres S."/>
            <person name="Cardoso A."/>
            <person name="Almeida W."/>
            <person name="Loureiro M.M."/>
            <person name="Nogueira E."/>
            <person name="Cidade D."/>
            <person name="Oliveira D."/>
            <person name="Simao T."/>
            <person name="Macedo J."/>
            <person name="Valadao A."/>
            <person name="Dreschsel M."/>
            <person name="Freitas F."/>
            <person name="Vidal M."/>
            <person name="Guedes H."/>
            <person name="Rodrigues E."/>
            <person name="Meneses C."/>
            <person name="Brioso P."/>
            <person name="Pozzer L."/>
            <person name="Figueiredo D."/>
            <person name="Montano H."/>
            <person name="Junior J."/>
            <person name="Filho G."/>
            <person name="Flores V."/>
            <person name="Ferreira B."/>
            <person name="Branco A."/>
            <person name="Gonzalez P."/>
            <person name="Guillobel H."/>
            <person name="Lemos M."/>
            <person name="Seibel L."/>
            <person name="Macedo J."/>
            <person name="Alves-Ferreira M."/>
            <person name="Sachetto-Martins G."/>
            <person name="Coelho A."/>
            <person name="Santos E."/>
            <person name="Amaral G."/>
            <person name="Neves A."/>
            <person name="Pacheco A.B."/>
            <person name="Carvalho D."/>
            <person name="Lery L."/>
            <person name="Bisch P."/>
            <person name="Rossle S.C."/>
            <person name="Urmenyi T."/>
            <person name="Kruger W.V."/>
            <person name="Martins O."/>
            <person name="Baldani J.I."/>
            <person name="Ferreira P.C."/>
        </authorList>
    </citation>
    <scope>NUCLEOTIDE SEQUENCE [LARGE SCALE GENOMIC DNA]</scope>
    <source>
        <strain evidence="5">ATCC 49037 / DSM 5601 / CCUG 37298 / CIP 103539 / LMG 7603 / PAl5</strain>
    </source>
</reference>
<organism evidence="4 5">
    <name type="scientific">Gluconacetobacter diazotrophicus (strain ATCC 49037 / DSM 5601 / CCUG 37298 / CIP 103539 / LMG 7603 / PAl5)</name>
    <dbReference type="NCBI Taxonomy" id="272568"/>
    <lineage>
        <taxon>Bacteria</taxon>
        <taxon>Pseudomonadati</taxon>
        <taxon>Pseudomonadota</taxon>
        <taxon>Alphaproteobacteria</taxon>
        <taxon>Acetobacterales</taxon>
        <taxon>Acetobacteraceae</taxon>
        <taxon>Gluconacetobacter</taxon>
    </lineage>
</organism>
<dbReference type="InterPro" id="IPR005546">
    <property type="entry name" value="Autotransporte_beta"/>
</dbReference>